<dbReference type="Gene3D" id="3.30.9.10">
    <property type="entry name" value="D-Amino Acid Oxidase, subunit A, domain 2"/>
    <property type="match status" value="1"/>
</dbReference>
<dbReference type="NCBIfam" id="NF008313">
    <property type="entry name" value="PRK11101.1"/>
    <property type="match status" value="1"/>
</dbReference>
<comment type="subunit">
    <text evidence="7">Composed of a catalytic GlpA/B dimer and of membrane bound GlpC.</text>
</comment>
<comment type="similarity">
    <text evidence="6">Belongs to the FAD-dependent glycerol-3-phosphate dehydrogenase family.</text>
</comment>
<dbReference type="Proteomes" id="UP000243739">
    <property type="component" value="Unassembled WGS sequence"/>
</dbReference>
<dbReference type="InterPro" id="IPR041854">
    <property type="entry name" value="BFD-like_2Fe2S-bd_dom_sf"/>
</dbReference>
<comment type="cofactor">
    <cofactor evidence="2">
        <name>FAD</name>
        <dbReference type="ChEBI" id="CHEBI:57692"/>
    </cofactor>
</comment>
<comment type="catalytic activity">
    <reaction evidence="15">
        <text>a quinone + sn-glycerol 3-phosphate = dihydroxyacetone phosphate + a quinol</text>
        <dbReference type="Rhea" id="RHEA:18977"/>
        <dbReference type="ChEBI" id="CHEBI:24646"/>
        <dbReference type="ChEBI" id="CHEBI:57597"/>
        <dbReference type="ChEBI" id="CHEBI:57642"/>
        <dbReference type="ChEBI" id="CHEBI:132124"/>
        <dbReference type="EC" id="1.1.5.3"/>
    </reaction>
</comment>
<keyword evidence="11" id="KW-0285">Flavoprotein</keyword>
<evidence type="ECO:0000256" key="9">
    <source>
        <dbReference type="ARBA" id="ARBA00017956"/>
    </source>
</evidence>
<dbReference type="UniPathway" id="UPA00618">
    <property type="reaction ID" value="UER00673"/>
</dbReference>
<keyword evidence="13" id="KW-0560">Oxidoreductase</keyword>
<evidence type="ECO:0000256" key="15">
    <source>
        <dbReference type="ARBA" id="ARBA00049055"/>
    </source>
</evidence>
<evidence type="ECO:0000256" key="3">
    <source>
        <dbReference type="ARBA" id="ARBA00004202"/>
    </source>
</evidence>
<protein>
    <recommendedName>
        <fullName evidence="9">Aerobic glycerol-3-phosphate dehydrogenase</fullName>
        <ecNumber evidence="8">1.1.5.3</ecNumber>
    </recommendedName>
</protein>
<evidence type="ECO:0000256" key="4">
    <source>
        <dbReference type="ARBA" id="ARBA00004977"/>
    </source>
</evidence>
<keyword evidence="10" id="KW-1003">Cell membrane</keyword>
<evidence type="ECO:0000256" key="14">
    <source>
        <dbReference type="ARBA" id="ARBA00023136"/>
    </source>
</evidence>
<feature type="domain" description="FAD dependent oxidoreductase" evidence="16">
    <location>
        <begin position="5"/>
        <end position="313"/>
    </location>
</feature>
<dbReference type="Pfam" id="PF04324">
    <property type="entry name" value="Fer2_BFD"/>
    <property type="match status" value="1"/>
</dbReference>
<comment type="caution">
    <text evidence="18">The sequence shown here is derived from an EMBL/GenBank/DDBJ whole genome shotgun (WGS) entry which is preliminary data.</text>
</comment>
<evidence type="ECO:0000256" key="5">
    <source>
        <dbReference type="ARBA" id="ARBA00005157"/>
    </source>
</evidence>
<dbReference type="PANTHER" id="PTHR11985:SF15">
    <property type="entry name" value="GLYCEROL-3-PHOSPHATE DEHYDROGENASE, MITOCHONDRIAL"/>
    <property type="match status" value="1"/>
</dbReference>
<dbReference type="EMBL" id="MIJF01000024">
    <property type="protein sequence ID" value="OEF99429.1"/>
    <property type="molecule type" value="Genomic_DNA"/>
</dbReference>
<dbReference type="GO" id="GO:0019563">
    <property type="term" value="P:glycerol catabolic process"/>
    <property type="evidence" value="ECO:0007669"/>
    <property type="project" value="UniProtKB-UniPathway"/>
</dbReference>
<dbReference type="CDD" id="cd19946">
    <property type="entry name" value="GlpA-like_Fer2_BFD-like"/>
    <property type="match status" value="1"/>
</dbReference>
<dbReference type="AlphaFoldDB" id="A0A1D2YUQ3"/>
<evidence type="ECO:0000256" key="8">
    <source>
        <dbReference type="ARBA" id="ARBA00013029"/>
    </source>
</evidence>
<dbReference type="GO" id="GO:0009331">
    <property type="term" value="C:glycerol-3-phosphate dehydrogenase (FAD) complex"/>
    <property type="evidence" value="ECO:0007669"/>
    <property type="project" value="InterPro"/>
</dbReference>
<evidence type="ECO:0000256" key="12">
    <source>
        <dbReference type="ARBA" id="ARBA00022827"/>
    </source>
</evidence>
<dbReference type="GO" id="GO:0006072">
    <property type="term" value="P:glycerol-3-phosphate metabolic process"/>
    <property type="evidence" value="ECO:0007669"/>
    <property type="project" value="InterPro"/>
</dbReference>
<accession>A0A1D2YUQ3</accession>
<evidence type="ECO:0000259" key="16">
    <source>
        <dbReference type="Pfam" id="PF01266"/>
    </source>
</evidence>
<dbReference type="NCBIfam" id="TIGR03377">
    <property type="entry name" value="glycerol3P_GlpA"/>
    <property type="match status" value="1"/>
</dbReference>
<dbReference type="InterPro" id="IPR000447">
    <property type="entry name" value="G3P_DH_FAD-dep"/>
</dbReference>
<evidence type="ECO:0000256" key="7">
    <source>
        <dbReference type="ARBA" id="ARBA00011331"/>
    </source>
</evidence>
<name>A0A1D2YUQ3_9BACI</name>
<evidence type="ECO:0000259" key="17">
    <source>
        <dbReference type="Pfam" id="PF04324"/>
    </source>
</evidence>
<proteinExistence type="inferred from homology"/>
<keyword evidence="19" id="KW-1185">Reference proteome</keyword>
<comment type="subcellular location">
    <subcellularLocation>
        <location evidence="3">Cell membrane</location>
        <topology evidence="3">Peripheral membrane protein</topology>
    </subcellularLocation>
</comment>
<dbReference type="InterPro" id="IPR036188">
    <property type="entry name" value="FAD/NAD-bd_sf"/>
</dbReference>
<evidence type="ECO:0000256" key="6">
    <source>
        <dbReference type="ARBA" id="ARBA00007330"/>
    </source>
</evidence>
<dbReference type="GO" id="GO:0004368">
    <property type="term" value="F:glycerol-3-phosphate dehydrogenase (quinone) activity"/>
    <property type="evidence" value="ECO:0007669"/>
    <property type="project" value="UniProtKB-EC"/>
</dbReference>
<dbReference type="SUPFAM" id="SSF51905">
    <property type="entry name" value="FAD/NAD(P)-binding domain"/>
    <property type="match status" value="1"/>
</dbReference>
<feature type="domain" description="BFD-like [2Fe-2S]-binding" evidence="17">
    <location>
        <begin position="426"/>
        <end position="476"/>
    </location>
</feature>
<reference evidence="18 19" key="1">
    <citation type="submission" date="2016-09" db="EMBL/GenBank/DDBJ databases">
        <title>Draft genome sequence for the type strain of Vulcanibacillus modesticaldus BR, a strictly anaerobic, moderately thermophilic, and nitrate-reducing bacterium from deep sea-hydrothermal vents of the Mid-Atlantic Ridge.</title>
        <authorList>
            <person name="Abin C.A."/>
            <person name="Hollibaugh J.T."/>
        </authorList>
    </citation>
    <scope>NUCLEOTIDE SEQUENCE [LARGE SCALE GENOMIC DNA]</scope>
    <source>
        <strain evidence="18 19">BR</strain>
    </source>
</reference>
<dbReference type="STRING" id="337097.BHF71_01940"/>
<gene>
    <name evidence="18" type="ORF">BHF71_01940</name>
</gene>
<dbReference type="PRINTS" id="PR01001">
    <property type="entry name" value="FADG3PDH"/>
</dbReference>
<keyword evidence="14" id="KW-0472">Membrane</keyword>
<dbReference type="GO" id="GO:0005886">
    <property type="term" value="C:plasma membrane"/>
    <property type="evidence" value="ECO:0007669"/>
    <property type="project" value="UniProtKB-SubCell"/>
</dbReference>
<dbReference type="EC" id="1.1.5.3" evidence="8"/>
<sequence length="531" mass="59252">METEVVVIGGGATGAGVFRDLTLRGIKAILVEQRDLTYGTSSRYHGLLHSGARYAVNDKEAAKESYEENLILKETIPGSIERTGGFFVKLPQDDDEYVTKWVKACNEIGIPIEEISLESALREEPYLNKKAQAIYRVPDAAIDGFTMIIDLVADAVRRGNKVLTYHQVEDLLMRENHVVGVKVKNVYTGEIIEIYANIVVNATGSWAARVAEFAEIKINMINNRGMLAVFNQRFNKQVINRLRKPSDADIFVPAHNVTIFGTTGINVDQPDDFSLNYEELQMMLEDGSNLIPNLKQMRIIRAFAGVRPLYQENKTSEAGGRNVSRGMALLDHSARDGIEGFVTIVGGKLTTFRYMAEKTGDLVAGKIGNYKSSTTRFEVVPHRHAKEFFKEINMAPATKNKLFHWAGTRAKDLEKKMKDEEILKTVVCECEQVTLGEIEASLPNGKFNLGDIRRRTRLGMGPCQGTFCHHRAASLIVQRGLATAEEAEEAVIQAIEERQKGMQIINEGETAKQLDLMRAIYYVSLGMGKEK</sequence>
<dbReference type="Pfam" id="PF01266">
    <property type="entry name" value="DAO"/>
    <property type="match status" value="1"/>
</dbReference>
<dbReference type="SUPFAM" id="SSF54373">
    <property type="entry name" value="FAD-linked reductases, C-terminal domain"/>
    <property type="match status" value="1"/>
</dbReference>
<evidence type="ECO:0000313" key="18">
    <source>
        <dbReference type="EMBL" id="OEF99429.1"/>
    </source>
</evidence>
<evidence type="ECO:0000256" key="13">
    <source>
        <dbReference type="ARBA" id="ARBA00023002"/>
    </source>
</evidence>
<evidence type="ECO:0000256" key="10">
    <source>
        <dbReference type="ARBA" id="ARBA00022475"/>
    </source>
</evidence>
<dbReference type="InterPro" id="IPR017752">
    <property type="entry name" value="G3P_DH_GlpA_su"/>
</dbReference>
<dbReference type="GO" id="GO:0050660">
    <property type="term" value="F:flavin adenine dinucleotide binding"/>
    <property type="evidence" value="ECO:0007669"/>
    <property type="project" value="InterPro"/>
</dbReference>
<organism evidence="18 19">
    <name type="scientific">Vulcanibacillus modesticaldus</name>
    <dbReference type="NCBI Taxonomy" id="337097"/>
    <lineage>
        <taxon>Bacteria</taxon>
        <taxon>Bacillati</taxon>
        <taxon>Bacillota</taxon>
        <taxon>Bacilli</taxon>
        <taxon>Bacillales</taxon>
        <taxon>Bacillaceae</taxon>
        <taxon>Vulcanibacillus</taxon>
    </lineage>
</organism>
<evidence type="ECO:0000256" key="11">
    <source>
        <dbReference type="ARBA" id="ARBA00022630"/>
    </source>
</evidence>
<dbReference type="GO" id="GO:0010181">
    <property type="term" value="F:FMN binding"/>
    <property type="evidence" value="ECO:0007669"/>
    <property type="project" value="InterPro"/>
</dbReference>
<dbReference type="InterPro" id="IPR007419">
    <property type="entry name" value="BFD-like_2Fe2S-bd_dom"/>
</dbReference>
<comment type="cofactor">
    <cofactor evidence="1">
        <name>FMN</name>
        <dbReference type="ChEBI" id="CHEBI:58210"/>
    </cofactor>
</comment>
<comment type="pathway">
    <text evidence="4">Polyol metabolism; glycerol degradation via glycerol kinase pathway; glycerone phosphate from sn-glycerol 3-phosphate (aerobic route): step 1/1.</text>
</comment>
<keyword evidence="12" id="KW-0274">FAD</keyword>
<dbReference type="PANTHER" id="PTHR11985">
    <property type="entry name" value="GLYCEROL-3-PHOSPHATE DEHYDROGENASE"/>
    <property type="match status" value="1"/>
</dbReference>
<evidence type="ECO:0000256" key="1">
    <source>
        <dbReference type="ARBA" id="ARBA00001917"/>
    </source>
</evidence>
<evidence type="ECO:0000256" key="2">
    <source>
        <dbReference type="ARBA" id="ARBA00001974"/>
    </source>
</evidence>
<dbReference type="InterPro" id="IPR006076">
    <property type="entry name" value="FAD-dep_OxRdtase"/>
</dbReference>
<comment type="pathway">
    <text evidence="5">Polyol metabolism; glycerol degradation via glycerol kinase pathway; glycerone phosphate from sn-glycerol 3-phosphate (anaerobic route): step 1/1.</text>
</comment>
<dbReference type="Gene3D" id="1.10.10.1100">
    <property type="entry name" value="BFD-like [2Fe-2S]-binding domain"/>
    <property type="match status" value="1"/>
</dbReference>
<evidence type="ECO:0000313" key="19">
    <source>
        <dbReference type="Proteomes" id="UP000243739"/>
    </source>
</evidence>
<dbReference type="Gene3D" id="3.50.50.60">
    <property type="entry name" value="FAD/NAD(P)-binding domain"/>
    <property type="match status" value="1"/>
</dbReference>